<evidence type="ECO:0000256" key="1">
    <source>
        <dbReference type="ARBA" id="ARBA00002986"/>
    </source>
</evidence>
<dbReference type="PANTHER" id="PTHR43804:SF7">
    <property type="entry name" value="LD18447P"/>
    <property type="match status" value="1"/>
</dbReference>
<dbReference type="NCBIfam" id="TIGR00019">
    <property type="entry name" value="prfA"/>
    <property type="match status" value="1"/>
</dbReference>
<dbReference type="PANTHER" id="PTHR43804">
    <property type="entry name" value="LD18447P"/>
    <property type="match status" value="1"/>
</dbReference>
<evidence type="ECO:0000259" key="10">
    <source>
        <dbReference type="PROSITE" id="PS00745"/>
    </source>
</evidence>
<keyword evidence="4 7" id="KW-0488">Methylation</keyword>
<evidence type="ECO:0000256" key="7">
    <source>
        <dbReference type="HAMAP-Rule" id="MF_00093"/>
    </source>
</evidence>
<feature type="domain" description="Prokaryotic-type class I peptide chain release factors" evidence="10">
    <location>
        <begin position="220"/>
        <end position="236"/>
    </location>
</feature>
<evidence type="ECO:0000313" key="12">
    <source>
        <dbReference type="Proteomes" id="UP000231644"/>
    </source>
</evidence>
<dbReference type="RefSeq" id="WP_093453634.1">
    <property type="nucleotide sequence ID" value="NZ_FNZG01000004.1"/>
</dbReference>
<evidence type="ECO:0000256" key="6">
    <source>
        <dbReference type="ARBA" id="ARBA00022917"/>
    </source>
</evidence>
<dbReference type="SMART" id="SM00937">
    <property type="entry name" value="PCRF"/>
    <property type="match status" value="1"/>
</dbReference>
<dbReference type="GO" id="GO:0016149">
    <property type="term" value="F:translation release factor activity, codon specific"/>
    <property type="evidence" value="ECO:0007669"/>
    <property type="project" value="UniProtKB-UniRule"/>
</dbReference>
<evidence type="ECO:0000256" key="5">
    <source>
        <dbReference type="ARBA" id="ARBA00022490"/>
    </source>
</evidence>
<dbReference type="InterPro" id="IPR045853">
    <property type="entry name" value="Pep_chain_release_fac_I_sf"/>
</dbReference>
<comment type="function">
    <text evidence="1 7">Peptide chain release factor 1 directs the termination of translation in response to the peptide chain termination codons UAG and UAA.</text>
</comment>
<dbReference type="NCBIfam" id="NF001859">
    <property type="entry name" value="PRK00591.1"/>
    <property type="match status" value="1"/>
</dbReference>
<dbReference type="FunFam" id="3.30.70.1660:FF:000004">
    <property type="entry name" value="Peptide chain release factor 1"/>
    <property type="match status" value="1"/>
</dbReference>
<dbReference type="GO" id="GO:0005829">
    <property type="term" value="C:cytosol"/>
    <property type="evidence" value="ECO:0007669"/>
    <property type="project" value="UniProtKB-ARBA"/>
</dbReference>
<dbReference type="InterPro" id="IPR004373">
    <property type="entry name" value="RF-1"/>
</dbReference>
<feature type="region of interest" description="Disordered" evidence="9">
    <location>
        <begin position="276"/>
        <end position="297"/>
    </location>
</feature>
<dbReference type="Proteomes" id="UP000231644">
    <property type="component" value="Unassembled WGS sequence"/>
</dbReference>
<protein>
    <recommendedName>
        <fullName evidence="7 8">Peptide chain release factor 1</fullName>
        <shortName evidence="7">RF-1</shortName>
    </recommendedName>
</protein>
<evidence type="ECO:0000313" key="11">
    <source>
        <dbReference type="EMBL" id="SFC70816.1"/>
    </source>
</evidence>
<dbReference type="STRING" id="517719.SAMN05421762_1885"/>
<dbReference type="Gene3D" id="3.30.70.1660">
    <property type="match status" value="2"/>
</dbReference>
<evidence type="ECO:0000256" key="2">
    <source>
        <dbReference type="ARBA" id="ARBA00004496"/>
    </source>
</evidence>
<gene>
    <name evidence="7" type="primary">prfA</name>
    <name evidence="11" type="ORF">SAMN05421762_1885</name>
</gene>
<dbReference type="InterPro" id="IPR005139">
    <property type="entry name" value="PCRF"/>
</dbReference>
<comment type="subcellular location">
    <subcellularLocation>
        <location evidence="2 7">Cytoplasm</location>
    </subcellularLocation>
</comment>
<sequence>MISLDRLAQITQRFEYLEARMAEGGGDFAALSREYAELRPVVGAIQAWQEATAGLDEARMLRDDPEMRALADEEIDRISKDLPDLEHAVQIALLPKDAADTRPAMIEIRPGTGGDEAALFAGDLLRMYQRYAEARGWKFNIVELSETELGGIKEVVGNIQGDNVFARLKFESGVHRVQRVPETESGGRIHTSAATVAVLPEAEEVDIHIDPQDIRIDTMRASGAGGQHVNTTDSAVRITHIPTGIVVTSSEKSQHQNRAIAMQVLRNRLFDAQRQKAADERAADRKAQVGSGDRSERIRTYNFPQGRVTDHRINLTLYRLDQVMQGDLDEVIDALIADHQAALMAEMEG</sequence>
<reference evidence="11 12" key="1">
    <citation type="submission" date="2016-10" db="EMBL/GenBank/DDBJ databases">
        <authorList>
            <person name="de Groot N.N."/>
        </authorList>
    </citation>
    <scope>NUCLEOTIDE SEQUENCE [LARGE SCALE GENOMIC DNA]</scope>
    <source>
        <strain evidence="11 12">DSM 29619</strain>
    </source>
</reference>
<keyword evidence="5 7" id="KW-0963">Cytoplasm</keyword>
<dbReference type="Pfam" id="PF00472">
    <property type="entry name" value="RF-1"/>
    <property type="match status" value="1"/>
</dbReference>
<dbReference type="FunFam" id="3.30.70.1660:FF:000002">
    <property type="entry name" value="Peptide chain release factor 1"/>
    <property type="match status" value="1"/>
</dbReference>
<dbReference type="Gene3D" id="6.10.140.1950">
    <property type="match status" value="1"/>
</dbReference>
<keyword evidence="6 7" id="KW-0648">Protein biosynthesis</keyword>
<comment type="PTM">
    <text evidence="7">Methylated by PrmC. Methylation increases the termination efficiency of RF1.</text>
</comment>
<dbReference type="Gene3D" id="3.30.160.20">
    <property type="match status" value="1"/>
</dbReference>
<evidence type="ECO:0000256" key="4">
    <source>
        <dbReference type="ARBA" id="ARBA00022481"/>
    </source>
</evidence>
<evidence type="ECO:0000256" key="3">
    <source>
        <dbReference type="ARBA" id="ARBA00010835"/>
    </source>
</evidence>
<accession>A0A1I1LCV6</accession>
<dbReference type="AlphaFoldDB" id="A0A1I1LCV6"/>
<keyword evidence="12" id="KW-1185">Reference proteome</keyword>
<organism evidence="11 12">
    <name type="scientific">Pseudooceanicola nitratireducens</name>
    <dbReference type="NCBI Taxonomy" id="517719"/>
    <lineage>
        <taxon>Bacteria</taxon>
        <taxon>Pseudomonadati</taxon>
        <taxon>Pseudomonadota</taxon>
        <taxon>Alphaproteobacteria</taxon>
        <taxon>Rhodobacterales</taxon>
        <taxon>Paracoccaceae</taxon>
        <taxon>Pseudooceanicola</taxon>
    </lineage>
</organism>
<comment type="similarity">
    <text evidence="3 7">Belongs to the prokaryotic/mitochondrial release factor family.</text>
</comment>
<evidence type="ECO:0000256" key="9">
    <source>
        <dbReference type="SAM" id="MobiDB-lite"/>
    </source>
</evidence>
<dbReference type="InterPro" id="IPR000352">
    <property type="entry name" value="Pep_chain_release_fac_I"/>
</dbReference>
<proteinExistence type="inferred from homology"/>
<name>A0A1I1LCV6_9RHOB</name>
<dbReference type="SUPFAM" id="SSF75620">
    <property type="entry name" value="Release factor"/>
    <property type="match status" value="1"/>
</dbReference>
<dbReference type="EMBL" id="FOLX01000001">
    <property type="protein sequence ID" value="SFC70816.1"/>
    <property type="molecule type" value="Genomic_DNA"/>
</dbReference>
<dbReference type="FunFam" id="3.30.160.20:FF:000004">
    <property type="entry name" value="Peptide chain release factor 1"/>
    <property type="match status" value="1"/>
</dbReference>
<dbReference type="HAMAP" id="MF_00093">
    <property type="entry name" value="Rel_fac_1"/>
    <property type="match status" value="1"/>
</dbReference>
<feature type="modified residue" description="N5-methylglutamine" evidence="7">
    <location>
        <position position="227"/>
    </location>
</feature>
<dbReference type="Pfam" id="PF03462">
    <property type="entry name" value="PCRF"/>
    <property type="match status" value="1"/>
</dbReference>
<dbReference type="PROSITE" id="PS00745">
    <property type="entry name" value="RF_PROK_I"/>
    <property type="match status" value="1"/>
</dbReference>
<dbReference type="InterPro" id="IPR050057">
    <property type="entry name" value="Prokaryotic/Mito_RF"/>
</dbReference>
<evidence type="ECO:0000256" key="8">
    <source>
        <dbReference type="NCBIfam" id="TIGR00019"/>
    </source>
</evidence>
<dbReference type="OrthoDB" id="9806673at2"/>